<dbReference type="InterPro" id="IPR011009">
    <property type="entry name" value="Kinase-like_dom_sf"/>
</dbReference>
<feature type="compositionally biased region" description="Basic and acidic residues" evidence="6">
    <location>
        <begin position="430"/>
        <end position="457"/>
    </location>
</feature>
<dbReference type="SUPFAM" id="SSF56112">
    <property type="entry name" value="Protein kinase-like (PK-like)"/>
    <property type="match status" value="1"/>
</dbReference>
<evidence type="ECO:0000259" key="7">
    <source>
        <dbReference type="PROSITE" id="PS50011"/>
    </source>
</evidence>
<evidence type="ECO:0000256" key="5">
    <source>
        <dbReference type="PROSITE-ProRule" id="PRU10141"/>
    </source>
</evidence>
<evidence type="ECO:0000256" key="3">
    <source>
        <dbReference type="ARBA" id="ARBA00022777"/>
    </source>
</evidence>
<evidence type="ECO:0000256" key="2">
    <source>
        <dbReference type="ARBA" id="ARBA00022741"/>
    </source>
</evidence>
<gene>
    <name evidence="8" type="ORF">D9615_001456</name>
</gene>
<feature type="compositionally biased region" description="Polar residues" evidence="6">
    <location>
        <begin position="62"/>
        <end position="73"/>
    </location>
</feature>
<dbReference type="InterPro" id="IPR001245">
    <property type="entry name" value="Ser-Thr/Tyr_kinase_cat_dom"/>
</dbReference>
<feature type="region of interest" description="Disordered" evidence="6">
    <location>
        <begin position="25"/>
        <end position="77"/>
    </location>
</feature>
<evidence type="ECO:0000313" key="8">
    <source>
        <dbReference type="EMBL" id="KAF5385256.1"/>
    </source>
</evidence>
<feature type="compositionally biased region" description="Polar residues" evidence="6">
    <location>
        <begin position="580"/>
        <end position="591"/>
    </location>
</feature>
<feature type="compositionally biased region" description="Low complexity" evidence="6">
    <location>
        <begin position="630"/>
        <end position="640"/>
    </location>
</feature>
<proteinExistence type="predicted"/>
<evidence type="ECO:0000256" key="4">
    <source>
        <dbReference type="ARBA" id="ARBA00022840"/>
    </source>
</evidence>
<feature type="compositionally biased region" description="Polar residues" evidence="6">
    <location>
        <begin position="399"/>
        <end position="410"/>
    </location>
</feature>
<dbReference type="EMBL" id="JAACJP010000004">
    <property type="protein sequence ID" value="KAF5385256.1"/>
    <property type="molecule type" value="Genomic_DNA"/>
</dbReference>
<dbReference type="GO" id="GO:0005524">
    <property type="term" value="F:ATP binding"/>
    <property type="evidence" value="ECO:0007669"/>
    <property type="project" value="UniProtKB-UniRule"/>
</dbReference>
<evidence type="ECO:0000313" key="9">
    <source>
        <dbReference type="Proteomes" id="UP000565441"/>
    </source>
</evidence>
<accession>A0A8H5HLF2</accession>
<dbReference type="Pfam" id="PF07714">
    <property type="entry name" value="PK_Tyr_Ser-Thr"/>
    <property type="match status" value="1"/>
</dbReference>
<feature type="region of interest" description="Disordered" evidence="6">
    <location>
        <begin position="380"/>
        <end position="523"/>
    </location>
</feature>
<dbReference type="OrthoDB" id="266718at2759"/>
<dbReference type="SMART" id="SM00220">
    <property type="entry name" value="S_TKc"/>
    <property type="match status" value="1"/>
</dbReference>
<keyword evidence="1" id="KW-0808">Transferase</keyword>
<sequence length="722" mass="80713">MFTPNSRSRPTSKVLLTRIRNIHSLLPFGPSSAGTKTSIQGPSKQNTQPESSRSRDPKKSTRTTNDTGHIGQSNHKKATFQWVKGEPLGKGSYATVYLGLNATTGEIMAVKQVEIPQNISDKLSSRHQEIADALKFENQTLRGLDHPNIVQYLGYEESASFLEYVPGGTISSCLQNHGRFSDEVTRSFTRQMLEGLEYLHCMGILHRVIFIPFYTSSCLIKHTQDLKSDNILVEPSGVCKISDFGISKQAEDILQARAFTGMRGTIYWMAPEMLDSDKRKGYDVKVDIWSVGCIVLEMWTGERPWYGEEIFPVMMKLSQAKLPPPLPPDLVLTENASAFRRQCFQINPHDRPSAAELQAHPYLVLPKSWSFDVSEIEPTPMRRSFPQTSRRSRGKSMKSNRLFSSPSVNSEDVPPVPPITTIARRSPYRPVDRSSEPDSLRPSLPDHHQRPDSRPKPDSGPPVVYITPPSSPPSQITLLSNNNSRTSLDTSGSFSTTRKGFRIINPDPEPDTEAEPFVYNPPPLPNIDLASPYSARLSPQVVLGANEAYPAPHVPHIRASSPVSSASVNIGSSRRKPASHQASQRQTTVSETSDDYYPDTYNDDDDEIWTKPPADLTTKGASSRHRASRNHSASEAASRASTHEEWARPVHSEVYENLQGFFPEYDLDAVISVGSAGSPLVDREDRKQRIKKSIRMVAEEQNRLGSRRRTKLWDSKVEELRM</sequence>
<keyword evidence="2 5" id="KW-0547">Nucleotide-binding</keyword>
<dbReference type="AlphaFoldDB" id="A0A8H5HLF2"/>
<dbReference type="Proteomes" id="UP000565441">
    <property type="component" value="Unassembled WGS sequence"/>
</dbReference>
<evidence type="ECO:0000256" key="6">
    <source>
        <dbReference type="SAM" id="MobiDB-lite"/>
    </source>
</evidence>
<comment type="caution">
    <text evidence="8">The sequence shown here is derived from an EMBL/GenBank/DDBJ whole genome shotgun (WGS) entry which is preliminary data.</text>
</comment>
<feature type="compositionally biased region" description="Polar residues" evidence="6">
    <location>
        <begin position="475"/>
        <end position="498"/>
    </location>
</feature>
<dbReference type="GO" id="GO:0004672">
    <property type="term" value="F:protein kinase activity"/>
    <property type="evidence" value="ECO:0007669"/>
    <property type="project" value="InterPro"/>
</dbReference>
<dbReference type="InterPro" id="IPR017441">
    <property type="entry name" value="Protein_kinase_ATP_BS"/>
</dbReference>
<keyword evidence="9" id="KW-1185">Reference proteome</keyword>
<feature type="binding site" evidence="5">
    <location>
        <position position="111"/>
    </location>
    <ligand>
        <name>ATP</name>
        <dbReference type="ChEBI" id="CHEBI:30616"/>
    </ligand>
</feature>
<dbReference type="PANTHER" id="PTHR48016">
    <property type="entry name" value="MAP KINASE KINASE KINASE SSK2-RELATED-RELATED"/>
    <property type="match status" value="1"/>
</dbReference>
<protein>
    <recommendedName>
        <fullName evidence="7">Protein kinase domain-containing protein</fullName>
    </recommendedName>
</protein>
<feature type="region of interest" description="Disordered" evidence="6">
    <location>
        <begin position="552"/>
        <end position="645"/>
    </location>
</feature>
<dbReference type="PANTHER" id="PTHR48016:SF48">
    <property type="entry name" value="SERINE_THREONINE-PROTEIN KINASE BCK1_SLK1_SSP31"/>
    <property type="match status" value="1"/>
</dbReference>
<dbReference type="InterPro" id="IPR000719">
    <property type="entry name" value="Prot_kinase_dom"/>
</dbReference>
<dbReference type="PROSITE" id="PS00107">
    <property type="entry name" value="PROTEIN_KINASE_ATP"/>
    <property type="match status" value="1"/>
</dbReference>
<feature type="compositionally biased region" description="Polar residues" evidence="6">
    <location>
        <begin position="561"/>
        <end position="572"/>
    </location>
</feature>
<dbReference type="GO" id="GO:0000165">
    <property type="term" value="P:MAPK cascade"/>
    <property type="evidence" value="ECO:0007669"/>
    <property type="project" value="UniProtKB-ARBA"/>
</dbReference>
<keyword evidence="3" id="KW-0418">Kinase</keyword>
<organism evidence="8 9">
    <name type="scientific">Tricholomella constricta</name>
    <dbReference type="NCBI Taxonomy" id="117010"/>
    <lineage>
        <taxon>Eukaryota</taxon>
        <taxon>Fungi</taxon>
        <taxon>Dikarya</taxon>
        <taxon>Basidiomycota</taxon>
        <taxon>Agaricomycotina</taxon>
        <taxon>Agaricomycetes</taxon>
        <taxon>Agaricomycetidae</taxon>
        <taxon>Agaricales</taxon>
        <taxon>Tricholomatineae</taxon>
        <taxon>Lyophyllaceae</taxon>
        <taxon>Tricholomella</taxon>
    </lineage>
</organism>
<dbReference type="PROSITE" id="PS50011">
    <property type="entry name" value="PROTEIN_KINASE_DOM"/>
    <property type="match status" value="1"/>
</dbReference>
<dbReference type="InterPro" id="IPR050538">
    <property type="entry name" value="MAP_kinase_kinase_kinase"/>
</dbReference>
<feature type="compositionally biased region" description="Acidic residues" evidence="6">
    <location>
        <begin position="592"/>
        <end position="607"/>
    </location>
</feature>
<name>A0A8H5HLF2_9AGAR</name>
<dbReference type="Gene3D" id="1.10.510.10">
    <property type="entry name" value="Transferase(Phosphotransferase) domain 1"/>
    <property type="match status" value="1"/>
</dbReference>
<feature type="compositionally biased region" description="Polar residues" evidence="6">
    <location>
        <begin position="32"/>
        <end position="51"/>
    </location>
</feature>
<feature type="domain" description="Protein kinase" evidence="7">
    <location>
        <begin position="82"/>
        <end position="363"/>
    </location>
</feature>
<evidence type="ECO:0000256" key="1">
    <source>
        <dbReference type="ARBA" id="ARBA00022679"/>
    </source>
</evidence>
<reference evidence="8 9" key="1">
    <citation type="journal article" date="2020" name="ISME J.">
        <title>Uncovering the hidden diversity of litter-decomposition mechanisms in mushroom-forming fungi.</title>
        <authorList>
            <person name="Floudas D."/>
            <person name="Bentzer J."/>
            <person name="Ahren D."/>
            <person name="Johansson T."/>
            <person name="Persson P."/>
            <person name="Tunlid A."/>
        </authorList>
    </citation>
    <scope>NUCLEOTIDE SEQUENCE [LARGE SCALE GENOMIC DNA]</scope>
    <source>
        <strain evidence="8 9">CBS 661.87</strain>
    </source>
</reference>
<keyword evidence="4 5" id="KW-0067">ATP-binding</keyword>